<evidence type="ECO:0000313" key="11">
    <source>
        <dbReference type="Proteomes" id="UP000192320"/>
    </source>
</evidence>
<sequence length="402" mass="43345">MAINLELPRKMREVIEMSHAGAAEILRPISRKYDAREHAYPVELDTLESLFDGVSGTGDNAMAGAEAFRASGEQTGNRNASNMAAMLQVLEMSWGDVALMLSVPYQGLGNAAISGVATDEQLARLGKVWAAMAITEPSFGSDSAAVSTTATLDGDEYVINGEKIFVTAGSRCTHIVVWATLDKALGRAAIKSFIVPREHPGVTVERLEHKLGIKASDTAVIRFDNARIPKDNLLGSPEINTEKSFSGVMETFDNTRPIVAAMAVGVARAALEELRKLLTAAGIEICYDKPAHAQSAPAAEFLRMEADWESANLLTLRSAWQADNRIPNSKEASMGKAKAGRVATDITLKAVEMAGTLGYSEQTLLEKWSRDSKILDIFEGTQQIQLLVVARRLLGLTSAQLK</sequence>
<dbReference type="Gene3D" id="1.20.140.10">
    <property type="entry name" value="Butyryl-CoA Dehydrogenase, subunit A, domain 3"/>
    <property type="match status" value="1"/>
</dbReference>
<comment type="similarity">
    <text evidence="2 7">Belongs to the acyl-CoA dehydrogenase family.</text>
</comment>
<dbReference type="PANTHER" id="PTHR43884">
    <property type="entry name" value="ACYL-COA DEHYDROGENASE"/>
    <property type="match status" value="1"/>
</dbReference>
<dbReference type="GO" id="GO:0003995">
    <property type="term" value="F:acyl-CoA dehydrogenase activity"/>
    <property type="evidence" value="ECO:0007669"/>
    <property type="project" value="TreeGrafter"/>
</dbReference>
<evidence type="ECO:0000256" key="7">
    <source>
        <dbReference type="RuleBase" id="RU362125"/>
    </source>
</evidence>
<evidence type="ECO:0000313" key="10">
    <source>
        <dbReference type="EMBL" id="ORA97739.1"/>
    </source>
</evidence>
<dbReference type="Proteomes" id="UP000192320">
    <property type="component" value="Unassembled WGS sequence"/>
</dbReference>
<dbReference type="Pfam" id="PF02770">
    <property type="entry name" value="Acyl-CoA_dh_M"/>
    <property type="match status" value="1"/>
</dbReference>
<dbReference type="SUPFAM" id="SSF47203">
    <property type="entry name" value="Acyl-CoA dehydrogenase C-terminal domain-like"/>
    <property type="match status" value="1"/>
</dbReference>
<dbReference type="InterPro" id="IPR036250">
    <property type="entry name" value="AcylCo_DH-like_C"/>
</dbReference>
<comment type="caution">
    <text evidence="10">The sequence shown here is derived from an EMBL/GenBank/DDBJ whole genome shotgun (WGS) entry which is preliminary data.</text>
</comment>
<feature type="domain" description="Acyl-CoA oxidase/dehydrogenase middle" evidence="9">
    <location>
        <begin position="131"/>
        <end position="225"/>
    </location>
</feature>
<dbReference type="OrthoDB" id="142556at2"/>
<comment type="catalytic activity">
    <reaction evidence="6">
        <text>a 2,3-saturated acyl-CoA + A = a 2,3-dehydroacyl-CoA + AH2</text>
        <dbReference type="Rhea" id="RHEA:48608"/>
        <dbReference type="ChEBI" id="CHEBI:13193"/>
        <dbReference type="ChEBI" id="CHEBI:17499"/>
        <dbReference type="ChEBI" id="CHEBI:60015"/>
        <dbReference type="ChEBI" id="CHEBI:65111"/>
    </reaction>
</comment>
<comment type="cofactor">
    <cofactor evidence="1 7">
        <name>FAD</name>
        <dbReference type="ChEBI" id="CHEBI:57692"/>
    </cofactor>
</comment>
<name>A0A7I7R1F5_9MYCO</name>
<evidence type="ECO:0000256" key="5">
    <source>
        <dbReference type="ARBA" id="ARBA00023002"/>
    </source>
</evidence>
<dbReference type="SUPFAM" id="SSF56645">
    <property type="entry name" value="Acyl-CoA dehydrogenase NM domain-like"/>
    <property type="match status" value="1"/>
</dbReference>
<evidence type="ECO:0000256" key="1">
    <source>
        <dbReference type="ARBA" id="ARBA00001974"/>
    </source>
</evidence>
<dbReference type="PANTHER" id="PTHR43884:SF12">
    <property type="entry name" value="ISOVALERYL-COA DEHYDROGENASE, MITOCHONDRIAL-RELATED"/>
    <property type="match status" value="1"/>
</dbReference>
<proteinExistence type="inferred from homology"/>
<evidence type="ECO:0000259" key="8">
    <source>
        <dbReference type="Pfam" id="PF00441"/>
    </source>
</evidence>
<keyword evidence="3 7" id="KW-0285">Flavoprotein</keyword>
<dbReference type="Gene3D" id="2.40.110.10">
    <property type="entry name" value="Butyryl-CoA Dehydrogenase, subunit A, domain 2"/>
    <property type="match status" value="1"/>
</dbReference>
<evidence type="ECO:0000259" key="9">
    <source>
        <dbReference type="Pfam" id="PF02770"/>
    </source>
</evidence>
<feature type="domain" description="Acyl-CoA dehydrogenase/oxidase C-terminal" evidence="8">
    <location>
        <begin position="248"/>
        <end position="394"/>
    </location>
</feature>
<evidence type="ECO:0000256" key="3">
    <source>
        <dbReference type="ARBA" id="ARBA00022630"/>
    </source>
</evidence>
<keyword evidence="11" id="KW-1185">Reference proteome</keyword>
<accession>A0A7I7R1F5</accession>
<dbReference type="AlphaFoldDB" id="A0A7I7R1F5"/>
<dbReference type="RefSeq" id="WP_083027790.1">
    <property type="nucleotide sequence ID" value="NZ_AP022589.1"/>
</dbReference>
<dbReference type="InterPro" id="IPR006091">
    <property type="entry name" value="Acyl-CoA_Oxase/DH_mid-dom"/>
</dbReference>
<dbReference type="InterPro" id="IPR009075">
    <property type="entry name" value="AcylCo_DH/oxidase_C"/>
</dbReference>
<dbReference type="InterPro" id="IPR046373">
    <property type="entry name" value="Acyl-CoA_Oxase/DH_mid-dom_sf"/>
</dbReference>
<evidence type="ECO:0000256" key="2">
    <source>
        <dbReference type="ARBA" id="ARBA00009347"/>
    </source>
</evidence>
<gene>
    <name evidence="10" type="ORF">BST33_18065</name>
</gene>
<keyword evidence="5 7" id="KW-0560">Oxidoreductase</keyword>
<dbReference type="Pfam" id="PF00441">
    <property type="entry name" value="Acyl-CoA_dh_1"/>
    <property type="match status" value="1"/>
</dbReference>
<organism evidence="10 11">
    <name type="scientific">Mycolicibacter minnesotensis</name>
    <dbReference type="NCBI Taxonomy" id="1118379"/>
    <lineage>
        <taxon>Bacteria</taxon>
        <taxon>Bacillati</taxon>
        <taxon>Actinomycetota</taxon>
        <taxon>Actinomycetes</taxon>
        <taxon>Mycobacteriales</taxon>
        <taxon>Mycobacteriaceae</taxon>
        <taxon>Mycolicibacter</taxon>
    </lineage>
</organism>
<evidence type="ECO:0000256" key="4">
    <source>
        <dbReference type="ARBA" id="ARBA00022827"/>
    </source>
</evidence>
<keyword evidence="4 7" id="KW-0274">FAD</keyword>
<protein>
    <submittedName>
        <fullName evidence="10">Acyl-CoA dehydrogenase</fullName>
    </submittedName>
</protein>
<dbReference type="EMBL" id="MVHZ01000028">
    <property type="protein sequence ID" value="ORA97739.1"/>
    <property type="molecule type" value="Genomic_DNA"/>
</dbReference>
<reference evidence="10 11" key="1">
    <citation type="submission" date="2017-02" db="EMBL/GenBank/DDBJ databases">
        <title>The new phylogeny of genus Mycobacterium.</title>
        <authorList>
            <person name="Tortoli E."/>
            <person name="Trovato A."/>
            <person name="Cirillo D.M."/>
        </authorList>
    </citation>
    <scope>NUCLEOTIDE SEQUENCE [LARGE SCALE GENOMIC DNA]</scope>
    <source>
        <strain evidence="10 11">DSM 45633</strain>
    </source>
</reference>
<dbReference type="InterPro" id="IPR009100">
    <property type="entry name" value="AcylCoA_DH/oxidase_NM_dom_sf"/>
</dbReference>
<evidence type="ECO:0000256" key="6">
    <source>
        <dbReference type="ARBA" id="ARBA00052546"/>
    </source>
</evidence>
<dbReference type="FunFam" id="2.40.110.10:FF:000002">
    <property type="entry name" value="Acyl-CoA dehydrogenase fadE12"/>
    <property type="match status" value="1"/>
</dbReference>